<organism evidence="3">
    <name type="scientific">marine metagenome</name>
    <dbReference type="NCBI Taxonomy" id="408172"/>
    <lineage>
        <taxon>unclassified sequences</taxon>
        <taxon>metagenomes</taxon>
        <taxon>ecological metagenomes</taxon>
    </lineage>
</organism>
<accession>A0A381SQX4</accession>
<feature type="domain" description="DUF4815" evidence="2">
    <location>
        <begin position="11"/>
        <end position="67"/>
    </location>
</feature>
<gene>
    <name evidence="3" type="ORF">METZ01_LOCUS56547</name>
</gene>
<protein>
    <recommendedName>
        <fullName evidence="2">DUF4815 domain-containing protein</fullName>
    </recommendedName>
</protein>
<evidence type="ECO:0000259" key="2">
    <source>
        <dbReference type="Pfam" id="PF16075"/>
    </source>
</evidence>
<name>A0A381SQX4_9ZZZZ</name>
<feature type="compositionally biased region" description="Polar residues" evidence="1">
    <location>
        <begin position="613"/>
        <end position="622"/>
    </location>
</feature>
<feature type="region of interest" description="Disordered" evidence="1">
    <location>
        <begin position="602"/>
        <end position="628"/>
    </location>
</feature>
<feature type="domain" description="DUF4815" evidence="2">
    <location>
        <begin position="181"/>
        <end position="392"/>
    </location>
</feature>
<reference evidence="3" key="1">
    <citation type="submission" date="2018-05" db="EMBL/GenBank/DDBJ databases">
        <authorList>
            <person name="Lanie J.A."/>
            <person name="Ng W.-L."/>
            <person name="Kazmierczak K.M."/>
            <person name="Andrzejewski T.M."/>
            <person name="Davidsen T.M."/>
            <person name="Wayne K.J."/>
            <person name="Tettelin H."/>
            <person name="Glass J.I."/>
            <person name="Rusch D."/>
            <person name="Podicherti R."/>
            <person name="Tsui H.-C.T."/>
            <person name="Winkler M.E."/>
        </authorList>
    </citation>
    <scope>NUCLEOTIDE SEQUENCE</scope>
</reference>
<evidence type="ECO:0000256" key="1">
    <source>
        <dbReference type="SAM" id="MobiDB-lite"/>
    </source>
</evidence>
<proteinExistence type="predicted"/>
<dbReference type="Pfam" id="PF16075">
    <property type="entry name" value="DUF4815"/>
    <property type="match status" value="3"/>
</dbReference>
<dbReference type="EMBL" id="UINC01003139">
    <property type="protein sequence ID" value="SVA03693.1"/>
    <property type="molecule type" value="Genomic_DNA"/>
</dbReference>
<feature type="domain" description="DUF4815" evidence="2">
    <location>
        <begin position="1026"/>
        <end position="1263"/>
    </location>
</feature>
<dbReference type="InterPro" id="IPR032096">
    <property type="entry name" value="DUF4815"/>
</dbReference>
<evidence type="ECO:0000313" key="3">
    <source>
        <dbReference type="EMBL" id="SVA03693.1"/>
    </source>
</evidence>
<sequence>MAQKTNLNVAPYFDDFDKSDNFHQILFRPGFAVQARELTQLQSLLKNQLETTGRHLFKEGAMVIPGQISYIHKFQSLKLVNTFSGENIDITQYFNEDTPIIITGATTGVKAKVLLAAVATTDDPPTLFVQMIEAGTDNVTIDFANGENISADAGITHTTSYSTGVASATTATTAAVNFGCAANIQDGVYFIRGQFVEVQEETLILQKYDNDFTGRVGLAIAETLITPEADDSLTDNSTGSSNFAAKGAHRIKIYATLATVSDSSTADEEFIELMRIKRGIPLTQVRSTKFGEIEDTFARRTFDESGNYTVRPFQFELKECVTVNENEGVFEVGGVTDDNNAASSDLLSLKLSPGKAYVKGYELEKIAPTFKDIEKARDFNTINAGITTFDIGNYVKVNNTYGLPDVSFVSGESEAYKMLELFDTPTVTRGSSAGTKIGVARARTMEYSSGTVGQTEAIFRLFLFDIRPFTFLTLSDTPSPTLTANHSNGGVQVTGNTTKATGFVFGDGTSGTNVILTNVAGNFQLGEKITASDSAETDLIVEESGNTDLTITNIKTNSFGNVRQVFMDDPDTGQDFTCDIALSTINTDASFILLDGTDSESADAEDNLRMEDGTTTSTSLGDNSALEKGAAAGTGSQKLIAKLEQPEKNVSLFKLAKNVIKTHLTTANSGTSDTQFNIRRQYVTNASSLGSVSINGEINETFLSHSETNYSMTVLTPGAGGSAQQGDIVSAGTGFSGAGTGTVTISNNSELGNAAKVKIIATLLKTSINAKPKTTKLCKQLKVSTGATDSFGTRPGDKTISLGRGDVFKLVGVFDSEDIAADAAAPNMVFSSSIGIFTQGEVITGDKSGAKARIINISSPVSYVLIGIKDFTTVDTITGSSSGATAIITAVNSGSIVITNRYLLDTGQRDNFYDFGRIVRRPGFEKPLGRILILYDYLEHGAGECFTVDSYTDVADQMDYEDIPSYTSTKVDPDKPQPTGVFPLQDVFDFRPRVEDASGTSTSISVVDEITSNTFDFYHRQFDGTGSSTVNFPNPGASIQSDFEYFLPKQVLIHMDKDGEVIITEGESDETPERPKEPTGMMKLGEMLLPAFTFKPQDVKVKKQKNQRYTMKDIGRLEDRIDNVEYYTALSLLERDAEGFEIQDSNGLNRFKSGFVVDNFGGHRVGDTQHPDYKNSIDMESKELRPAHKMKGINLIEEATTDSERAGAGYQLTGDLLTLPYTELTFTEQPYATRLERVTPVLVSQWIGNITLNPASDEWFETEIAPDLIINIEGNFDSVLQANQNSIGTVWNAWQTQWSGVVARTTQVNPNEGGFQFVERAITTTRTDLRRQGIKTDVVEKVDFESQGSKVISRALIPYIRSRNVVFEGTGYYPNTQLFAFFDKRAVSKYCTPAIGFSTNDESIVQGSAMVSTAAGAIKGTFQIPEPKVAGNPQWQSGELQFRLTSSSTNVTSIDPITAGEAIYFAKGILETEQETILAIRNAEVVRTSVTETTARFSSNSRVTRRVPAIADTWDDNPDPLAQTFFIEEPELDANGAAGVFITSIDLFHGEKDATLPVTVEIRTVLNGYPAAKILPFGRVTKEPSEINLSLDASVATTYTFPSPVFLQGGIEYCFVVIASTPTHKVWISRMGETEVGGVRQVSKQPHTGVLFKGHNNRAWAPALTEDIKYTMKKAKFTVGTSGVVTLVNDDVPTRLLSPNPLTFENGSTTLRVKHVDHHMYSTSNNVTVTGVKSGASTTLNGAISADVTALTLSSGEDFDDTSGKFSQDASSEWYIKIDDEIMKYTTISSTAVTNVTRGLDNTVAATHADSATVELYQIHKVPFTEINKTHTALSNIGMDSYTLTLISSPVISGGTDTAENGGTGIIVTENAIFNTGMAMISTMTVGDTEVRTAALPTTGTSPSGNEVSFIVTSSTTPVSIPIEENVYFENTKMIASSINESNELTGTKSLKIPVTLTTTKQNVSPVVDLQRASWICIANRMNQIDSESDVYPTTDFVPSTDPDGDNNSAIYMTKKVTLENPATALKVFFAAYRHSSATIKVFYKILRTDDASDFDDLGWTAFNSTGTTDDSVNSSLENQDLQQYTYTAGVKDDGSEISLDEFISFSVKIVMQGTNSSEPPRLRDLRCIALAT</sequence>